<sequence>MALWGESPKSGLRVILSLFGNSVRRTKMDAKKGRKSESVLKRVDMTTIIILFFLAVVMTYYTMLQSEMKQKIIVTRELVATKSANQINEYLSTGVDIIRGVSYTLDDMIRKGKSPEEMKDFLENQYAATEHITAGNSTGLYAVVSDVFIDGTGWVPDADYVPQERPWYGGALANIGQVAVVDPYLDAKTHTMMITLSKSLCDVKSVASMDFSLSYLQKMTEELAAKGDSDIEIVIDRNYQVIAHSDRAEVGKNYLTEEGTFGKMLVDELRSTNEKYFSFRFGDEEYIVYKVPVANSWLCLSVFDATSTFTQLRRTLLLTIVVLLLVISIILAIMIRYENKSRLAQELNQKAETAAVANEAKSTFLSNMSHEIRTPINAVLGMNEMILRESREPNVIEYAENIHTAGSTLLGLINDILDFSKIEAGKMEIIPVDYDLSSVFNDLVNMIHTRADAKGLELLLDFDQETPKLLYGDEIRIKQVVTNILTNAVKYTEKGSVTFSVKFERVPDDPDSVLLCVAVKDTGIGIKQEDMEKLFSKFERIEEKRNRNVEGTGLGMTITLNLLEKMGSSLQVESTYGVGSTFSFKLRQRVNKWEPLGDYKASYQELLKGHKKYREKFTAPEALVLMVDDNPMNLTVFKSLIKQTKVQVDTANDGDGGLLLAQEKKYDIIFLDHMMPGKDGIETLHELKKQESGPNRNTPVICLTANAISGAREQYIEAGFNDYLTKPIDTDKLEEMLLSYLPQDKLQEAGEEAVMEDNPDIPDYLAPLQGAGWLDLEMGIKNSGSAEAYLSLLKIFYESMDETEQAIEGFYAERNIKDYTIKVHALKSSARIIGAKEFGEEAQLLENAGKAENREYIRAHHEGFIETYRGFKAQLAVVFANEQTAAEDEKPEADAVLMESVYEEMREAAEEMDCDRLEEIFTEMEDYRIPDGEVELYKKLKQAVDHFDYEGILTLLDK</sequence>
<evidence type="ECO:0000256" key="4">
    <source>
        <dbReference type="ARBA" id="ARBA00012438"/>
    </source>
</evidence>
<feature type="modified residue" description="Phosphohistidine" evidence="12">
    <location>
        <position position="824"/>
    </location>
</feature>
<dbReference type="InterPro" id="IPR036890">
    <property type="entry name" value="HATPase_C_sf"/>
</dbReference>
<feature type="domain" description="Histidine kinase" evidence="15">
    <location>
        <begin position="367"/>
        <end position="590"/>
    </location>
</feature>
<name>A0A927WSP2_SELRU</name>
<dbReference type="AlphaFoldDB" id="A0A927WSP2"/>
<feature type="transmembrane region" description="Helical" evidence="14">
    <location>
        <begin position="316"/>
        <end position="337"/>
    </location>
</feature>
<dbReference type="SUPFAM" id="SSF52172">
    <property type="entry name" value="CheY-like"/>
    <property type="match status" value="1"/>
</dbReference>
<dbReference type="Gene3D" id="3.30.450.20">
    <property type="entry name" value="PAS domain"/>
    <property type="match status" value="2"/>
</dbReference>
<evidence type="ECO:0000256" key="8">
    <source>
        <dbReference type="ARBA" id="ARBA00022777"/>
    </source>
</evidence>
<dbReference type="InterPro" id="IPR008207">
    <property type="entry name" value="Sig_transdc_His_kin_Hpt_dom"/>
</dbReference>
<dbReference type="Pfam" id="PF02518">
    <property type="entry name" value="HATPase_c"/>
    <property type="match status" value="1"/>
</dbReference>
<dbReference type="InterPro" id="IPR036097">
    <property type="entry name" value="HisK_dim/P_sf"/>
</dbReference>
<dbReference type="PROSITE" id="PS50110">
    <property type="entry name" value="RESPONSE_REGULATORY"/>
    <property type="match status" value="1"/>
</dbReference>
<evidence type="ECO:0000259" key="16">
    <source>
        <dbReference type="PROSITE" id="PS50110"/>
    </source>
</evidence>
<dbReference type="InterPro" id="IPR001789">
    <property type="entry name" value="Sig_transdc_resp-reg_receiver"/>
</dbReference>
<keyword evidence="6 13" id="KW-0597">Phosphoprotein</keyword>
<evidence type="ECO:0000313" key="19">
    <source>
        <dbReference type="Proteomes" id="UP000761380"/>
    </source>
</evidence>
<protein>
    <recommendedName>
        <fullName evidence="11">Circadian input-output histidine kinase CikA</fullName>
        <ecNumber evidence="4">2.7.13.3</ecNumber>
    </recommendedName>
</protein>
<keyword evidence="8" id="KW-0418">Kinase</keyword>
<dbReference type="InterPro" id="IPR003594">
    <property type="entry name" value="HATPase_dom"/>
</dbReference>
<dbReference type="Gene3D" id="3.30.565.10">
    <property type="entry name" value="Histidine kinase-like ATPase, C-terminal domain"/>
    <property type="match status" value="1"/>
</dbReference>
<gene>
    <name evidence="18" type="ORF">E7201_08690</name>
</gene>
<evidence type="ECO:0000256" key="7">
    <source>
        <dbReference type="ARBA" id="ARBA00022692"/>
    </source>
</evidence>
<dbReference type="InterPro" id="IPR036641">
    <property type="entry name" value="HPT_dom_sf"/>
</dbReference>
<evidence type="ECO:0000313" key="18">
    <source>
        <dbReference type="EMBL" id="MBE6093222.1"/>
    </source>
</evidence>
<dbReference type="PROSITE" id="PS50109">
    <property type="entry name" value="HIS_KIN"/>
    <property type="match status" value="1"/>
</dbReference>
<evidence type="ECO:0000256" key="13">
    <source>
        <dbReference type="PROSITE-ProRule" id="PRU00169"/>
    </source>
</evidence>
<comment type="caution">
    <text evidence="18">The sequence shown here is derived from an EMBL/GenBank/DDBJ whole genome shotgun (WGS) entry which is preliminary data.</text>
</comment>
<dbReference type="Pfam" id="PF01627">
    <property type="entry name" value="Hpt"/>
    <property type="match status" value="1"/>
</dbReference>
<evidence type="ECO:0000256" key="5">
    <source>
        <dbReference type="ARBA" id="ARBA00022475"/>
    </source>
</evidence>
<dbReference type="CDD" id="cd18773">
    <property type="entry name" value="PDC1_HK_sensor"/>
    <property type="match status" value="1"/>
</dbReference>
<comment type="similarity">
    <text evidence="3">In the N-terminal section; belongs to the phytochrome family.</text>
</comment>
<dbReference type="SUPFAM" id="SSF55874">
    <property type="entry name" value="ATPase domain of HSP90 chaperone/DNA topoisomerase II/histidine kinase"/>
    <property type="match status" value="1"/>
</dbReference>
<dbReference type="SUPFAM" id="SSF103190">
    <property type="entry name" value="Sensory domain-like"/>
    <property type="match status" value="2"/>
</dbReference>
<dbReference type="PANTHER" id="PTHR45339:SF5">
    <property type="entry name" value="HISTIDINE KINASE"/>
    <property type="match status" value="1"/>
</dbReference>
<feature type="domain" description="Response regulatory" evidence="16">
    <location>
        <begin position="623"/>
        <end position="741"/>
    </location>
</feature>
<dbReference type="SUPFAM" id="SSF47226">
    <property type="entry name" value="Histidine-containing phosphotransfer domain, HPT domain"/>
    <property type="match status" value="1"/>
</dbReference>
<keyword evidence="8" id="KW-0808">Transferase</keyword>
<evidence type="ECO:0000256" key="1">
    <source>
        <dbReference type="ARBA" id="ARBA00000085"/>
    </source>
</evidence>
<comment type="subcellular location">
    <subcellularLocation>
        <location evidence="2">Cell membrane</location>
        <topology evidence="2">Multi-pass membrane protein</topology>
    </subcellularLocation>
</comment>
<evidence type="ECO:0000256" key="12">
    <source>
        <dbReference type="PROSITE-ProRule" id="PRU00110"/>
    </source>
</evidence>
<evidence type="ECO:0000259" key="17">
    <source>
        <dbReference type="PROSITE" id="PS50894"/>
    </source>
</evidence>
<feature type="transmembrane region" description="Helical" evidence="14">
    <location>
        <begin position="45"/>
        <end position="63"/>
    </location>
</feature>
<dbReference type="SMART" id="SM00387">
    <property type="entry name" value="HATPase_c"/>
    <property type="match status" value="1"/>
</dbReference>
<dbReference type="InterPro" id="IPR029151">
    <property type="entry name" value="Sensor-like_sf"/>
</dbReference>
<dbReference type="PRINTS" id="PR00344">
    <property type="entry name" value="BCTRLSENSOR"/>
</dbReference>
<dbReference type="PANTHER" id="PTHR45339">
    <property type="entry name" value="HYBRID SIGNAL TRANSDUCTION HISTIDINE KINASE J"/>
    <property type="match status" value="1"/>
</dbReference>
<dbReference type="Gene3D" id="1.20.120.160">
    <property type="entry name" value="HPT domain"/>
    <property type="match status" value="1"/>
</dbReference>
<dbReference type="GO" id="GO:0000155">
    <property type="term" value="F:phosphorelay sensor kinase activity"/>
    <property type="evidence" value="ECO:0007669"/>
    <property type="project" value="InterPro"/>
</dbReference>
<organism evidence="18 19">
    <name type="scientific">Selenomonas ruminantium</name>
    <dbReference type="NCBI Taxonomy" id="971"/>
    <lineage>
        <taxon>Bacteria</taxon>
        <taxon>Bacillati</taxon>
        <taxon>Bacillota</taxon>
        <taxon>Negativicutes</taxon>
        <taxon>Selenomonadales</taxon>
        <taxon>Selenomonadaceae</taxon>
        <taxon>Selenomonas</taxon>
    </lineage>
</organism>
<dbReference type="GO" id="GO:0005886">
    <property type="term" value="C:plasma membrane"/>
    <property type="evidence" value="ECO:0007669"/>
    <property type="project" value="UniProtKB-SubCell"/>
</dbReference>
<evidence type="ECO:0000256" key="2">
    <source>
        <dbReference type="ARBA" id="ARBA00004651"/>
    </source>
</evidence>
<dbReference type="Pfam" id="PF00512">
    <property type="entry name" value="HisKA"/>
    <property type="match status" value="1"/>
</dbReference>
<dbReference type="Proteomes" id="UP000761380">
    <property type="component" value="Unassembled WGS sequence"/>
</dbReference>
<evidence type="ECO:0000256" key="6">
    <source>
        <dbReference type="ARBA" id="ARBA00022553"/>
    </source>
</evidence>
<dbReference type="GO" id="GO:0005524">
    <property type="term" value="F:ATP binding"/>
    <property type="evidence" value="ECO:0007669"/>
    <property type="project" value="UniProtKB-KW"/>
</dbReference>
<feature type="modified residue" description="4-aspartylphosphate" evidence="13">
    <location>
        <position position="672"/>
    </location>
</feature>
<evidence type="ECO:0000256" key="9">
    <source>
        <dbReference type="ARBA" id="ARBA00022989"/>
    </source>
</evidence>
<dbReference type="InterPro" id="IPR004358">
    <property type="entry name" value="Sig_transdc_His_kin-like_C"/>
</dbReference>
<dbReference type="CDD" id="cd16922">
    <property type="entry name" value="HATPase_EvgS-ArcB-TorS-like"/>
    <property type="match status" value="1"/>
</dbReference>
<keyword evidence="7 14" id="KW-0812">Transmembrane</keyword>
<comment type="catalytic activity">
    <reaction evidence="1">
        <text>ATP + protein L-histidine = ADP + protein N-phospho-L-histidine.</text>
        <dbReference type="EC" id="2.7.13.3"/>
    </reaction>
</comment>
<dbReference type="InterPro" id="IPR005467">
    <property type="entry name" value="His_kinase_dom"/>
</dbReference>
<proteinExistence type="inferred from homology"/>
<dbReference type="PROSITE" id="PS50894">
    <property type="entry name" value="HPT"/>
    <property type="match status" value="1"/>
</dbReference>
<keyword evidence="5" id="KW-1003">Cell membrane</keyword>
<evidence type="ECO:0000256" key="14">
    <source>
        <dbReference type="SAM" id="Phobius"/>
    </source>
</evidence>
<dbReference type="SMART" id="SM00388">
    <property type="entry name" value="HisKA"/>
    <property type="match status" value="1"/>
</dbReference>
<reference evidence="18" key="1">
    <citation type="submission" date="2019-04" db="EMBL/GenBank/DDBJ databases">
        <title>Evolution of Biomass-Degrading Anaerobic Consortia Revealed by Metagenomics.</title>
        <authorList>
            <person name="Peng X."/>
        </authorList>
    </citation>
    <scope>NUCLEOTIDE SEQUENCE</scope>
    <source>
        <strain evidence="18">SIG240</strain>
    </source>
</reference>
<dbReference type="InterPro" id="IPR003661">
    <property type="entry name" value="HisK_dim/P_dom"/>
</dbReference>
<dbReference type="EMBL" id="SVBY01000064">
    <property type="protein sequence ID" value="MBE6093222.1"/>
    <property type="molecule type" value="Genomic_DNA"/>
</dbReference>
<dbReference type="SMART" id="SM00448">
    <property type="entry name" value="REC"/>
    <property type="match status" value="1"/>
</dbReference>
<dbReference type="CDD" id="cd17546">
    <property type="entry name" value="REC_hyHK_CKI1_RcsC-like"/>
    <property type="match status" value="1"/>
</dbReference>
<dbReference type="InterPro" id="IPR011006">
    <property type="entry name" value="CheY-like_superfamily"/>
</dbReference>
<evidence type="ECO:0000256" key="3">
    <source>
        <dbReference type="ARBA" id="ARBA00006402"/>
    </source>
</evidence>
<evidence type="ECO:0000256" key="10">
    <source>
        <dbReference type="ARBA" id="ARBA00023012"/>
    </source>
</evidence>
<dbReference type="Gene3D" id="3.40.50.2300">
    <property type="match status" value="1"/>
</dbReference>
<dbReference type="Pfam" id="PF00072">
    <property type="entry name" value="Response_reg"/>
    <property type="match status" value="1"/>
</dbReference>
<dbReference type="CDD" id="cd00082">
    <property type="entry name" value="HisKA"/>
    <property type="match status" value="1"/>
</dbReference>
<dbReference type="Gene3D" id="1.10.287.130">
    <property type="match status" value="1"/>
</dbReference>
<dbReference type="FunFam" id="3.30.565.10:FF:000010">
    <property type="entry name" value="Sensor histidine kinase RcsC"/>
    <property type="match status" value="1"/>
</dbReference>
<keyword evidence="9 14" id="KW-1133">Transmembrane helix</keyword>
<keyword evidence="14" id="KW-0472">Membrane</keyword>
<evidence type="ECO:0000256" key="11">
    <source>
        <dbReference type="ARBA" id="ARBA00074306"/>
    </source>
</evidence>
<dbReference type="SUPFAM" id="SSF47384">
    <property type="entry name" value="Homodimeric domain of signal transducing histidine kinase"/>
    <property type="match status" value="1"/>
</dbReference>
<keyword evidence="10" id="KW-0902">Two-component regulatory system</keyword>
<evidence type="ECO:0000259" key="15">
    <source>
        <dbReference type="PROSITE" id="PS50109"/>
    </source>
</evidence>
<dbReference type="EC" id="2.7.13.3" evidence="4"/>
<feature type="domain" description="HPt" evidence="17">
    <location>
        <begin position="785"/>
        <end position="882"/>
    </location>
</feature>
<accession>A0A927WSP2</accession>